<dbReference type="OrthoDB" id="894286at2"/>
<keyword evidence="2" id="KW-1185">Reference proteome</keyword>
<dbReference type="Proteomes" id="UP000321562">
    <property type="component" value="Unassembled WGS sequence"/>
</dbReference>
<protein>
    <recommendedName>
        <fullName evidence="3">Metal-binding protein</fullName>
    </recommendedName>
</protein>
<accession>A0A5C6RUJ5</accession>
<dbReference type="InterPro" id="IPR035451">
    <property type="entry name" value="Ada-like_dom_sf"/>
</dbReference>
<sequence length="203" mass="22630">MPLQNRVTPFGEIVAADARGMFTGNRGILHAPQGQRLANRRWTSKAWLICRCDYKGRRREVMTGRKWTELFFLDEATALAAGHRPCFRCRRDAALRYRYSWQNAPSAKAMDTALHSQRLHGRDKRLHPLPSGSLPVGVMAAAGPTAWLWAGHWLKWSHTGYMAGKPPGLDGLLTPPSSYDALKAGYRPTLHPSAVVKGTSNDQ</sequence>
<dbReference type="RefSeq" id="WP_147100718.1">
    <property type="nucleotide sequence ID" value="NZ_JBHUFH010000037.1"/>
</dbReference>
<reference evidence="1 2" key="1">
    <citation type="submission" date="2019-08" db="EMBL/GenBank/DDBJ databases">
        <authorList>
            <person name="Ye J."/>
        </authorList>
    </citation>
    <scope>NUCLEOTIDE SEQUENCE [LARGE SCALE GENOMIC DNA]</scope>
    <source>
        <strain evidence="1 2">TK008</strain>
    </source>
</reference>
<evidence type="ECO:0008006" key="3">
    <source>
        <dbReference type="Google" id="ProtNLM"/>
    </source>
</evidence>
<evidence type="ECO:0000313" key="1">
    <source>
        <dbReference type="EMBL" id="TXB65665.1"/>
    </source>
</evidence>
<proteinExistence type="predicted"/>
<dbReference type="AlphaFoldDB" id="A0A5C6RUJ5"/>
<comment type="caution">
    <text evidence="1">The sequence shown here is derived from an EMBL/GenBank/DDBJ whole genome shotgun (WGS) entry which is preliminary data.</text>
</comment>
<dbReference type="SUPFAM" id="SSF57884">
    <property type="entry name" value="Ada DNA repair protein, N-terminal domain (N-Ada 10)"/>
    <property type="match status" value="1"/>
</dbReference>
<dbReference type="EMBL" id="VOPL01000009">
    <property type="protein sequence ID" value="TXB65665.1"/>
    <property type="molecule type" value="Genomic_DNA"/>
</dbReference>
<gene>
    <name evidence="1" type="ORF">FQV27_16565</name>
</gene>
<evidence type="ECO:0000313" key="2">
    <source>
        <dbReference type="Proteomes" id="UP000321562"/>
    </source>
</evidence>
<organism evidence="1 2">
    <name type="scientific">Paracoccus aurantiacus</name>
    <dbReference type="NCBI Taxonomy" id="2599412"/>
    <lineage>
        <taxon>Bacteria</taxon>
        <taxon>Pseudomonadati</taxon>
        <taxon>Pseudomonadota</taxon>
        <taxon>Alphaproteobacteria</taxon>
        <taxon>Rhodobacterales</taxon>
        <taxon>Paracoccaceae</taxon>
        <taxon>Paracoccus</taxon>
    </lineage>
</organism>
<name>A0A5C6RUJ5_9RHOB</name>